<feature type="region of interest" description="Disordered" evidence="1">
    <location>
        <begin position="227"/>
        <end position="249"/>
    </location>
</feature>
<dbReference type="EMBL" id="SRMA01027318">
    <property type="protein sequence ID" value="TRY55536.1"/>
    <property type="molecule type" value="Genomic_DNA"/>
</dbReference>
<proteinExistence type="predicted"/>
<organism evidence="3 4">
    <name type="scientific">Danionella cerebrum</name>
    <dbReference type="NCBI Taxonomy" id="2873325"/>
    <lineage>
        <taxon>Eukaryota</taxon>
        <taxon>Metazoa</taxon>
        <taxon>Chordata</taxon>
        <taxon>Craniata</taxon>
        <taxon>Vertebrata</taxon>
        <taxon>Euteleostomi</taxon>
        <taxon>Actinopterygii</taxon>
        <taxon>Neopterygii</taxon>
        <taxon>Teleostei</taxon>
        <taxon>Ostariophysi</taxon>
        <taxon>Cypriniformes</taxon>
        <taxon>Danionidae</taxon>
        <taxon>Danioninae</taxon>
        <taxon>Danionella</taxon>
    </lineage>
</organism>
<evidence type="ECO:0000256" key="2">
    <source>
        <dbReference type="SAM" id="SignalP"/>
    </source>
</evidence>
<evidence type="ECO:0000313" key="4">
    <source>
        <dbReference type="Proteomes" id="UP000316079"/>
    </source>
</evidence>
<keyword evidence="4" id="KW-1185">Reference proteome</keyword>
<keyword evidence="2" id="KW-0732">Signal</keyword>
<evidence type="ECO:0000313" key="3">
    <source>
        <dbReference type="EMBL" id="TRY55536.1"/>
    </source>
</evidence>
<comment type="caution">
    <text evidence="3">The sequence shown here is derived from an EMBL/GenBank/DDBJ whole genome shotgun (WGS) entry which is preliminary data.</text>
</comment>
<dbReference type="AlphaFoldDB" id="A0A553MQS4"/>
<reference evidence="3 4" key="1">
    <citation type="journal article" date="2019" name="Sci. Data">
        <title>Hybrid genome assembly and annotation of Danionella translucida.</title>
        <authorList>
            <person name="Kadobianskyi M."/>
            <person name="Schulze L."/>
            <person name="Schuelke M."/>
            <person name="Judkewitz B."/>
        </authorList>
    </citation>
    <scope>NUCLEOTIDE SEQUENCE [LARGE SCALE GENOMIC DNA]</scope>
    <source>
        <strain evidence="3 4">Bolton</strain>
    </source>
</reference>
<evidence type="ECO:0000256" key="1">
    <source>
        <dbReference type="SAM" id="MobiDB-lite"/>
    </source>
</evidence>
<feature type="signal peptide" evidence="2">
    <location>
        <begin position="1"/>
        <end position="20"/>
    </location>
</feature>
<dbReference type="OrthoDB" id="9419853at2759"/>
<name>A0A553MQS4_9TELE</name>
<dbReference type="STRING" id="623744.A0A553MQS4"/>
<protein>
    <recommendedName>
        <fullName evidence="5">Interleukin-2 receptor subunit beta N-terminal domain-containing protein</fullName>
    </recommendedName>
</protein>
<evidence type="ECO:0008006" key="5">
    <source>
        <dbReference type="Google" id="ProtNLM"/>
    </source>
</evidence>
<feature type="region of interest" description="Disordered" evidence="1">
    <location>
        <begin position="265"/>
        <end position="294"/>
    </location>
</feature>
<accession>A0A553MQS4</accession>
<gene>
    <name evidence="3" type="ORF">DNTS_003661</name>
</gene>
<dbReference type="Proteomes" id="UP000316079">
    <property type="component" value="Unassembled WGS sequence"/>
</dbReference>
<feature type="chain" id="PRO_5021809884" description="Interleukin-2 receptor subunit beta N-terminal domain-containing protein" evidence="2">
    <location>
        <begin position="21"/>
        <end position="365"/>
    </location>
</feature>
<sequence>MQSVTMMMIILISILSTTNADLALSCHNDYYNSFWCTWNISSENIPPDAKCSLNISVEKNSGRQKLIGGIIISVAKLYQFVHCENYSNPVAQINPVKATNSVVILSPPQNVSVSSLNASWSFNSKKSPLFELEFRFQKDYFTFSPDPSKFFGDLNHEGNIKSWMGPVLSRESFVKHEIEFLSPVEILKPLHKTSSLNETLKKTPEQWDDSQNISDFSNSTYFLSQSSRDNPGICSSGPPGGATEIHSQDAHAEEMVICREEELEKLRRDTSSPDSGFDPGAEDSREEPEVHSPVEFNIGPRLTLAASLEIGHLMGASLGGLHPLLGSFSLQTPLTCVIPELELLNGCGILEPCSEDYMPVKNLQN</sequence>